<organism evidence="2 3">
    <name type="scientific">Crossiella equi</name>
    <dbReference type="NCBI Taxonomy" id="130796"/>
    <lineage>
        <taxon>Bacteria</taxon>
        <taxon>Bacillati</taxon>
        <taxon>Actinomycetota</taxon>
        <taxon>Actinomycetes</taxon>
        <taxon>Pseudonocardiales</taxon>
        <taxon>Pseudonocardiaceae</taxon>
        <taxon>Crossiella</taxon>
    </lineage>
</organism>
<gene>
    <name evidence="2" type="ORF">JOF53_001012</name>
</gene>
<name>A0ABS5A6C6_9PSEU</name>
<evidence type="ECO:0000259" key="1">
    <source>
        <dbReference type="Pfam" id="PF01872"/>
    </source>
</evidence>
<keyword evidence="3" id="KW-1185">Reference proteome</keyword>
<dbReference type="RefSeq" id="WP_086780687.1">
    <property type="nucleotide sequence ID" value="NZ_JAGIOO010000001.1"/>
</dbReference>
<dbReference type="SUPFAM" id="SSF53597">
    <property type="entry name" value="Dihydrofolate reductase-like"/>
    <property type="match status" value="1"/>
</dbReference>
<dbReference type="Gene3D" id="3.40.430.10">
    <property type="entry name" value="Dihydrofolate Reductase, subunit A"/>
    <property type="match status" value="1"/>
</dbReference>
<protein>
    <submittedName>
        <fullName evidence="2">Dihydrofolate reductase</fullName>
    </submittedName>
</protein>
<accession>A0ABS5A6C6</accession>
<sequence length="198" mass="21046">MAMVITGATTSLDGYVADHNDGVELLFRWYDNGDVPISTTHEELGFRLTQVSADHFRTLVEDTGALVVGRRLFDLTNGWGGEHPLGCPVVVLTHSVPEGWSEVGERFVFVTTGIADAVAKAKELAGEKIVGVAAGVTGGQALDAGLVDEVWIDLAPVVLGGGVPYFAGLEKGPYVLEDPYSIVQGKGVTHLKYRVRPA</sequence>
<evidence type="ECO:0000313" key="2">
    <source>
        <dbReference type="EMBL" id="MBP2472140.1"/>
    </source>
</evidence>
<dbReference type="Pfam" id="PF01872">
    <property type="entry name" value="RibD_C"/>
    <property type="match status" value="1"/>
</dbReference>
<comment type="caution">
    <text evidence="2">The sequence shown here is derived from an EMBL/GenBank/DDBJ whole genome shotgun (WGS) entry which is preliminary data.</text>
</comment>
<proteinExistence type="predicted"/>
<feature type="domain" description="Bacterial bifunctional deaminase-reductase C-terminal" evidence="1">
    <location>
        <begin position="3"/>
        <end position="169"/>
    </location>
</feature>
<dbReference type="InterPro" id="IPR024072">
    <property type="entry name" value="DHFR-like_dom_sf"/>
</dbReference>
<evidence type="ECO:0000313" key="3">
    <source>
        <dbReference type="Proteomes" id="UP001519363"/>
    </source>
</evidence>
<dbReference type="Proteomes" id="UP001519363">
    <property type="component" value="Unassembled WGS sequence"/>
</dbReference>
<dbReference type="InterPro" id="IPR002734">
    <property type="entry name" value="RibDG_C"/>
</dbReference>
<reference evidence="2 3" key="1">
    <citation type="submission" date="2021-03" db="EMBL/GenBank/DDBJ databases">
        <title>Sequencing the genomes of 1000 actinobacteria strains.</title>
        <authorList>
            <person name="Klenk H.-P."/>
        </authorList>
    </citation>
    <scope>NUCLEOTIDE SEQUENCE [LARGE SCALE GENOMIC DNA]</scope>
    <source>
        <strain evidence="2 3">DSM 44580</strain>
    </source>
</reference>
<dbReference type="EMBL" id="JAGIOO010000001">
    <property type="protein sequence ID" value="MBP2472140.1"/>
    <property type="molecule type" value="Genomic_DNA"/>
</dbReference>